<evidence type="ECO:0000256" key="2">
    <source>
        <dbReference type="SAM" id="Phobius"/>
    </source>
</evidence>
<keyword evidence="2" id="KW-0812">Transmembrane</keyword>
<keyword evidence="2" id="KW-1133">Transmembrane helix</keyword>
<dbReference type="AlphaFoldDB" id="A0A9X2E885"/>
<sequence>MLTPNRLCSSSLALLVGAWVLYGTGVIVSDLFLGTAAVALTVGAVGTEWALLVWLQARRKLARRYRNGPYLVPIPESPSSRTLLARKARPVADALPPAAATGHPRTPAHAGGGPRGYIRVRPKPRRVPSPQGYHGAGERPSGFAPRPLRRTR</sequence>
<evidence type="ECO:0000313" key="4">
    <source>
        <dbReference type="Proteomes" id="UP001139157"/>
    </source>
</evidence>
<dbReference type="Proteomes" id="UP001139157">
    <property type="component" value="Unassembled WGS sequence"/>
</dbReference>
<keyword evidence="2" id="KW-0472">Membrane</keyword>
<protein>
    <submittedName>
        <fullName evidence="3">Uncharacterized protein</fullName>
    </submittedName>
</protein>
<evidence type="ECO:0000313" key="3">
    <source>
        <dbReference type="EMBL" id="MCM6774933.1"/>
    </source>
</evidence>
<comment type="caution">
    <text evidence="3">The sequence shown here is derived from an EMBL/GenBank/DDBJ whole genome shotgun (WGS) entry which is preliminary data.</text>
</comment>
<dbReference type="RefSeq" id="WP_251912846.1">
    <property type="nucleotide sequence ID" value="NZ_JAMRXG010000006.1"/>
</dbReference>
<organism evidence="3 4">
    <name type="scientific">Nocardia pulmonis</name>
    <dbReference type="NCBI Taxonomy" id="2951408"/>
    <lineage>
        <taxon>Bacteria</taxon>
        <taxon>Bacillati</taxon>
        <taxon>Actinomycetota</taxon>
        <taxon>Actinomycetes</taxon>
        <taxon>Mycobacteriales</taxon>
        <taxon>Nocardiaceae</taxon>
        <taxon>Nocardia</taxon>
    </lineage>
</organism>
<evidence type="ECO:0000256" key="1">
    <source>
        <dbReference type="SAM" id="MobiDB-lite"/>
    </source>
</evidence>
<feature type="transmembrane region" description="Helical" evidence="2">
    <location>
        <begin position="33"/>
        <end position="55"/>
    </location>
</feature>
<gene>
    <name evidence="3" type="ORF">NDR86_15770</name>
</gene>
<accession>A0A9X2E885</accession>
<dbReference type="EMBL" id="JAMRXG010000006">
    <property type="protein sequence ID" value="MCM6774933.1"/>
    <property type="molecule type" value="Genomic_DNA"/>
</dbReference>
<keyword evidence="4" id="KW-1185">Reference proteome</keyword>
<reference evidence="3" key="1">
    <citation type="submission" date="2022-06" db="EMBL/GenBank/DDBJ databases">
        <title>Novel species in genus nocardia.</title>
        <authorList>
            <person name="Li F."/>
        </authorList>
    </citation>
    <scope>NUCLEOTIDE SEQUENCE</scope>
    <source>
        <strain evidence="3">CDC141</strain>
    </source>
</reference>
<feature type="region of interest" description="Disordered" evidence="1">
    <location>
        <begin position="94"/>
        <end position="152"/>
    </location>
</feature>
<name>A0A9X2E885_9NOCA</name>
<proteinExistence type="predicted"/>